<proteinExistence type="predicted"/>
<dbReference type="EMBL" id="AEJF01000251">
    <property type="protein sequence ID" value="KLU20504.1"/>
    <property type="molecule type" value="Genomic_DNA"/>
</dbReference>
<gene>
    <name evidence="2" type="ORF">EOS_41090</name>
</gene>
<dbReference type="Proteomes" id="UP000035963">
    <property type="component" value="Unassembled WGS sequence"/>
</dbReference>
<keyword evidence="1" id="KW-0732">Signal</keyword>
<feature type="signal peptide" evidence="1">
    <location>
        <begin position="1"/>
        <end position="26"/>
    </location>
</feature>
<sequence length="73" mass="8074">MTRTNLDRLSSLLLFNLFISAADAHALEANPVLKGINHVTSHSFEAIRLSNPAAVCGGSGIRRWRGRFERLRA</sequence>
<name>A0A0J1CIT9_9BURK</name>
<reference evidence="2 3" key="1">
    <citation type="journal article" date="2015" name="Genome Announc.">
        <title>Draft Genome Sequence of Burkholderia sp. Strain PML1(12), an Ectomycorrhizosphere-Inhabiting Bacterium with Effective Mineral-Weathering Ability.</title>
        <authorList>
            <person name="Uroz S."/>
            <person name="Oger P."/>
        </authorList>
    </citation>
    <scope>NUCLEOTIDE SEQUENCE [LARGE SCALE GENOMIC DNA]</scope>
    <source>
        <strain evidence="3">PML1(12)</strain>
    </source>
</reference>
<keyword evidence="3" id="KW-1185">Reference proteome</keyword>
<evidence type="ECO:0000313" key="3">
    <source>
        <dbReference type="Proteomes" id="UP000035963"/>
    </source>
</evidence>
<dbReference type="AlphaFoldDB" id="A0A0J1CIT9"/>
<evidence type="ECO:0000256" key="1">
    <source>
        <dbReference type="SAM" id="SignalP"/>
    </source>
</evidence>
<comment type="caution">
    <text evidence="2">The sequence shown here is derived from an EMBL/GenBank/DDBJ whole genome shotgun (WGS) entry which is preliminary data.</text>
</comment>
<evidence type="ECO:0000313" key="2">
    <source>
        <dbReference type="EMBL" id="KLU20504.1"/>
    </source>
</evidence>
<accession>A0A0J1CIT9</accession>
<organism evidence="2 3">
    <name type="scientific">Caballeronia mineralivorans PML1(12)</name>
    <dbReference type="NCBI Taxonomy" id="908627"/>
    <lineage>
        <taxon>Bacteria</taxon>
        <taxon>Pseudomonadati</taxon>
        <taxon>Pseudomonadota</taxon>
        <taxon>Betaproteobacteria</taxon>
        <taxon>Burkholderiales</taxon>
        <taxon>Burkholderiaceae</taxon>
        <taxon>Caballeronia</taxon>
    </lineage>
</organism>
<feature type="chain" id="PRO_5005248982" evidence="1">
    <location>
        <begin position="27"/>
        <end position="73"/>
    </location>
</feature>
<protein>
    <submittedName>
        <fullName evidence="2">Uncharacterized protein</fullName>
    </submittedName>
</protein>